<evidence type="ECO:0000256" key="2">
    <source>
        <dbReference type="PIRSR" id="PIRSR004789-51"/>
    </source>
</evidence>
<proteinExistence type="predicted"/>
<comment type="caution">
    <text evidence="3">The sequence shown here is derived from an EMBL/GenBank/DDBJ whole genome shotgun (WGS) entry which is preliminary data.</text>
</comment>
<feature type="binding site" evidence="2">
    <location>
        <position position="39"/>
    </location>
    <ligand>
        <name>Fe cation</name>
        <dbReference type="ChEBI" id="CHEBI:24875"/>
        <label>1</label>
    </ligand>
</feature>
<dbReference type="Proteomes" id="UP000077421">
    <property type="component" value="Unassembled WGS sequence"/>
</dbReference>
<dbReference type="Pfam" id="PF13277">
    <property type="entry name" value="YmdB"/>
    <property type="match status" value="1"/>
</dbReference>
<evidence type="ECO:0000313" key="3">
    <source>
        <dbReference type="EMBL" id="OAG93596.1"/>
    </source>
</evidence>
<dbReference type="PANTHER" id="PTHR36303">
    <property type="entry name" value="2',3'-CYCLIC-NUCLEOTIDE 2'-PHOSPHODIESTERASE"/>
    <property type="match status" value="1"/>
</dbReference>
<dbReference type="STRING" id="1765683.B2M26_11170"/>
<organism evidence="3 5">
    <name type="scientific">Ferroacidibacillus organovorans</name>
    <dbReference type="NCBI Taxonomy" id="1765683"/>
    <lineage>
        <taxon>Bacteria</taxon>
        <taxon>Bacillati</taxon>
        <taxon>Bacillota</taxon>
        <taxon>Bacilli</taxon>
        <taxon>Bacillales</taxon>
        <taxon>Alicyclobacillaceae</taxon>
        <taxon>Ferroacidibacillus</taxon>
    </lineage>
</organism>
<dbReference type="Proteomes" id="UP000190229">
    <property type="component" value="Unassembled WGS sequence"/>
</dbReference>
<feature type="binding site" evidence="2">
    <location>
        <position position="151"/>
    </location>
    <ligand>
        <name>Fe cation</name>
        <dbReference type="ChEBI" id="CHEBI:24875"/>
        <label>2</label>
    </ligand>
</feature>
<dbReference type="InterPro" id="IPR029052">
    <property type="entry name" value="Metallo-depent_PP-like"/>
</dbReference>
<dbReference type="PANTHER" id="PTHR36303:SF1">
    <property type="entry name" value="2',3'-CYCLIC-NUCLEOTIDE 2'-PHOSPHODIESTERASE"/>
    <property type="match status" value="1"/>
</dbReference>
<dbReference type="PIRSF" id="PIRSF004789">
    <property type="entry name" value="DR1281"/>
    <property type="match status" value="1"/>
</dbReference>
<dbReference type="RefSeq" id="WP_067565062.1">
    <property type="nucleotide sequence ID" value="NZ_LSUQ01000029.1"/>
</dbReference>
<dbReference type="GO" id="GO:0004113">
    <property type="term" value="F:2',3'-cyclic-nucleotide 3'-phosphodiesterase activity"/>
    <property type="evidence" value="ECO:0007669"/>
    <property type="project" value="TreeGrafter"/>
</dbReference>
<feature type="binding site" evidence="2">
    <location>
        <position position="176"/>
    </location>
    <ligand>
        <name>Fe cation</name>
        <dbReference type="ChEBI" id="CHEBI:24875"/>
        <label>2</label>
    </ligand>
</feature>
<feature type="binding site" evidence="2">
    <location>
        <position position="40"/>
    </location>
    <ligand>
        <name>Fe cation</name>
        <dbReference type="ChEBI" id="CHEBI:24875"/>
        <label>1</label>
    </ligand>
</feature>
<evidence type="ECO:0000313" key="4">
    <source>
        <dbReference type="EMBL" id="OPG15613.1"/>
    </source>
</evidence>
<dbReference type="NCBIfam" id="TIGR00282">
    <property type="entry name" value="TIGR00282 family metallophosphoesterase"/>
    <property type="match status" value="1"/>
</dbReference>
<keyword evidence="2" id="KW-0479">Metal-binding</keyword>
<dbReference type="GO" id="GO:0046872">
    <property type="term" value="F:metal ion binding"/>
    <property type="evidence" value="ECO:0007669"/>
    <property type="project" value="UniProtKB-KW"/>
</dbReference>
<dbReference type="EMBL" id="LSUQ01000029">
    <property type="protein sequence ID" value="OAG93596.1"/>
    <property type="molecule type" value="Genomic_DNA"/>
</dbReference>
<evidence type="ECO:0000256" key="1">
    <source>
        <dbReference type="PIRSR" id="PIRSR004789-50"/>
    </source>
</evidence>
<dbReference type="AlphaFoldDB" id="A0A161QIV2"/>
<feature type="binding site" evidence="2">
    <location>
        <position position="39"/>
    </location>
    <ligand>
        <name>Fe cation</name>
        <dbReference type="ChEBI" id="CHEBI:24875"/>
        <label>2</label>
    </ligand>
</feature>
<gene>
    <name evidence="3" type="ORF">AYW79_09925</name>
    <name evidence="4" type="ORF">B2M26_11170</name>
</gene>
<dbReference type="Gene3D" id="3.60.21.10">
    <property type="match status" value="1"/>
</dbReference>
<accession>A0A161QIV2</accession>
<dbReference type="SUPFAM" id="SSF56300">
    <property type="entry name" value="Metallo-dependent phosphatases"/>
    <property type="match status" value="1"/>
</dbReference>
<keyword evidence="6" id="KW-1185">Reference proteome</keyword>
<dbReference type="EMBL" id="MWPS01000027">
    <property type="protein sequence ID" value="OPG15613.1"/>
    <property type="molecule type" value="Genomic_DNA"/>
</dbReference>
<feature type="binding site" evidence="2">
    <location>
        <position position="8"/>
    </location>
    <ligand>
        <name>Fe cation</name>
        <dbReference type="ChEBI" id="CHEBI:24875"/>
        <label>1</label>
    </ligand>
</feature>
<feature type="binding site" evidence="2">
    <location>
        <position position="68"/>
    </location>
    <ligand>
        <name>Fe cation</name>
        <dbReference type="ChEBI" id="CHEBI:24875"/>
        <label>2</label>
    </ligand>
</feature>
<feature type="active site" description="Proton donor" evidence="1">
    <location>
        <position position="69"/>
    </location>
</feature>
<protein>
    <submittedName>
        <fullName evidence="3">Metallophosphoesterase</fullName>
    </submittedName>
</protein>
<name>A0A161QIV2_9BACL</name>
<reference evidence="3 5" key="1">
    <citation type="submission" date="2016-02" db="EMBL/GenBank/DDBJ databases">
        <title>Draft genome sequence of Acidibacillus ferrooxidans SLC66.</title>
        <authorList>
            <person name="Oliveira G."/>
            <person name="Nancucheo I."/>
            <person name="Dall'Agnol H."/>
            <person name="Johnson B."/>
            <person name="Oliveira R."/>
            <person name="Nunes G.L."/>
            <person name="Tzotzos G."/>
            <person name="Orellana S.C."/>
            <person name="Salim A.C."/>
            <person name="Araujo F.M."/>
        </authorList>
    </citation>
    <scope>NUCLEOTIDE SEQUENCE [LARGE SCALE GENOMIC DNA]</scope>
    <source>
        <strain evidence="3 5">SLC66</strain>
    </source>
</reference>
<evidence type="ECO:0000313" key="5">
    <source>
        <dbReference type="Proteomes" id="UP000077421"/>
    </source>
</evidence>
<feature type="binding site" evidence="2">
    <location>
        <position position="178"/>
    </location>
    <ligand>
        <name>Fe cation</name>
        <dbReference type="ChEBI" id="CHEBI:24875"/>
        <label>1</label>
    </ligand>
</feature>
<dbReference type="InterPro" id="IPR005235">
    <property type="entry name" value="YmdB-like"/>
</dbReference>
<evidence type="ECO:0000313" key="6">
    <source>
        <dbReference type="Proteomes" id="UP000190229"/>
    </source>
</evidence>
<dbReference type="OrthoDB" id="9801109at2"/>
<reference evidence="4 6" key="2">
    <citation type="submission" date="2017-02" db="EMBL/GenBank/DDBJ databases">
        <title>Draft genome of Acidibacillus ferrooxidans Huett2.</title>
        <authorList>
            <person name="Schopf S."/>
        </authorList>
    </citation>
    <scope>NUCLEOTIDE SEQUENCE [LARGE SCALE GENOMIC DNA]</scope>
    <source>
        <strain evidence="4 6">Huett2</strain>
    </source>
</reference>
<sequence>MRWLMLGDITGHPGVAAVARYLPGLITKHRPDLVLANAENSAQNGRGITRQAAERLYDAGVEILTLGNHAFDQKDTASWLGDDPRIVRPANLHTSVPGQGYTTVKVKGKVVAVLNLIGPAGIPLGSNPFLFFDQFYKDISASCDFLFVDFHAEFTSEKLAMGWHADGRATAVIGTHTHVQTADERILPGGTGYLTDVGMTGPRDGVLGVRKETVIRKFIDQLPAKFDVADGFLQLSGVLIDVSESGRVTKIERIQQLEQ</sequence>